<dbReference type="eggNOG" id="ENOG502ZT7Y">
    <property type="taxonomic scope" value="Bacteria"/>
</dbReference>
<dbReference type="RefSeq" id="WP_013685561.1">
    <property type="nucleotide sequence ID" value="NC_015321.1"/>
</dbReference>
<proteinExistence type="predicted"/>
<evidence type="ECO:0000313" key="4">
    <source>
        <dbReference type="EMBL" id="AEA42789.1"/>
    </source>
</evidence>
<name>F2IIT2_FLUTR</name>
<feature type="domain" description="Secretion system C-terminal sorting" evidence="3">
    <location>
        <begin position="239"/>
        <end position="303"/>
    </location>
</feature>
<evidence type="ECO:0000256" key="1">
    <source>
        <dbReference type="ARBA" id="ARBA00022729"/>
    </source>
</evidence>
<reference evidence="5" key="2">
    <citation type="submission" date="2011-02" db="EMBL/GenBank/DDBJ databases">
        <title>The complete genome of Fluviicola taffensis DSM 16823.</title>
        <authorList>
            <consortium name="US DOE Joint Genome Institute (JGI-PGF)"/>
            <person name="Lucas S."/>
            <person name="Copeland A."/>
            <person name="Lapidus A."/>
            <person name="Bruce D."/>
            <person name="Goodwin L."/>
            <person name="Pitluck S."/>
            <person name="Kyrpides N."/>
            <person name="Mavromatis K."/>
            <person name="Ivanova N."/>
            <person name="Mikhailova N."/>
            <person name="Pagani I."/>
            <person name="Chertkov O."/>
            <person name="Detter J.C."/>
            <person name="Han C."/>
            <person name="Tapia R."/>
            <person name="Land M."/>
            <person name="Hauser L."/>
            <person name="Markowitz V."/>
            <person name="Cheng J.-F."/>
            <person name="Hugenholtz P."/>
            <person name="Woyke T."/>
            <person name="Wu D."/>
            <person name="Tindall B."/>
            <person name="Pomrenke H.G."/>
            <person name="Brambilla E."/>
            <person name="Klenk H.-P."/>
            <person name="Eisen J.A."/>
        </authorList>
    </citation>
    <scope>NUCLEOTIDE SEQUENCE [LARGE SCALE GENOMIC DNA]</scope>
    <source>
        <strain evidence="5">DSM 16823 / RW262 / RW262</strain>
    </source>
</reference>
<organism evidence="4 5">
    <name type="scientific">Fluviicola taffensis (strain DSM 16823 / NCIMB 13979 / RW262)</name>
    <dbReference type="NCBI Taxonomy" id="755732"/>
    <lineage>
        <taxon>Bacteria</taxon>
        <taxon>Pseudomonadati</taxon>
        <taxon>Bacteroidota</taxon>
        <taxon>Flavobacteriia</taxon>
        <taxon>Flavobacteriales</taxon>
        <taxon>Crocinitomicaceae</taxon>
        <taxon>Fluviicola</taxon>
    </lineage>
</organism>
<reference evidence="4 5" key="1">
    <citation type="journal article" date="2011" name="Stand. Genomic Sci.">
        <title>Complete genome sequence of the gliding freshwater bacterium Fluviicola taffensis type strain (RW262).</title>
        <authorList>
            <person name="Woyke T."/>
            <person name="Chertkov O."/>
            <person name="Lapidus A."/>
            <person name="Nolan M."/>
            <person name="Lucas S."/>
            <person name="Del Rio T.G."/>
            <person name="Tice H."/>
            <person name="Cheng J.F."/>
            <person name="Tapia R."/>
            <person name="Han C."/>
            <person name="Goodwin L."/>
            <person name="Pitluck S."/>
            <person name="Liolios K."/>
            <person name="Pagani I."/>
            <person name="Ivanova N."/>
            <person name="Huntemann M."/>
            <person name="Mavromatis K."/>
            <person name="Mikhailova N."/>
            <person name="Pati A."/>
            <person name="Chen A."/>
            <person name="Palaniappan K."/>
            <person name="Land M."/>
            <person name="Hauser L."/>
            <person name="Brambilla E.M."/>
            <person name="Rohde M."/>
            <person name="Mwirichia R."/>
            <person name="Sikorski J."/>
            <person name="Tindall B.J."/>
            <person name="Goker M."/>
            <person name="Bristow J."/>
            <person name="Eisen J.A."/>
            <person name="Markowitz V."/>
            <person name="Hugenholtz P."/>
            <person name="Klenk H.P."/>
            <person name="Kyrpides N.C."/>
        </authorList>
    </citation>
    <scope>NUCLEOTIDE SEQUENCE [LARGE SCALE GENOMIC DNA]</scope>
    <source>
        <strain evidence="5">DSM 16823 / RW262 / RW262</strain>
    </source>
</reference>
<dbReference type="EMBL" id="CP002542">
    <property type="protein sequence ID" value="AEA42789.1"/>
    <property type="molecule type" value="Genomic_DNA"/>
</dbReference>
<dbReference type="Proteomes" id="UP000007463">
    <property type="component" value="Chromosome"/>
</dbReference>
<sequence length="312" mass="35427" precursor="true">MKQTLLILFTILSLSAFSQSTNWIKGHGVWHYDWFYPGIDGSMRIETMNDTVIQGHTCQKLKCDKHTKMNTDPNGGFVHLIDTEYKFIYFEQDTVWFWNANQFKVLYDFTAAEGQSRLIDVGVQNQECNDSSYILIDTVYNSTLNGVNVTLFQTRDSSSNSIQYGGLINSHFGMMDLVSAPSHFLFPVTGWCSSSPNDGIFYKLRCFQDDSLTYNPGNVDCEYYTYLSLNESELTKVSVFPNPSSGMFELSSEIPLNKIRLVNLLGSVLREFDSNVTSQQIDLSDLPQGTYYLNIENSNGEHLVKALQLLGR</sequence>
<accession>F2IIT2</accession>
<dbReference type="HOGENOM" id="CLU_890683_0_0_10"/>
<keyword evidence="1 2" id="KW-0732">Signal</keyword>
<dbReference type="AlphaFoldDB" id="F2IIT2"/>
<protein>
    <recommendedName>
        <fullName evidence="3">Secretion system C-terminal sorting domain-containing protein</fullName>
    </recommendedName>
</protein>
<dbReference type="KEGG" id="fte:Fluta_0785"/>
<evidence type="ECO:0000256" key="2">
    <source>
        <dbReference type="SAM" id="SignalP"/>
    </source>
</evidence>
<dbReference type="OrthoDB" id="1447653at2"/>
<keyword evidence="5" id="KW-1185">Reference proteome</keyword>
<dbReference type="NCBIfam" id="TIGR04183">
    <property type="entry name" value="Por_Secre_tail"/>
    <property type="match status" value="1"/>
</dbReference>
<dbReference type="InterPro" id="IPR026444">
    <property type="entry name" value="Secre_tail"/>
</dbReference>
<gene>
    <name evidence="4" type="ordered locus">Fluta_0785</name>
</gene>
<evidence type="ECO:0000259" key="3">
    <source>
        <dbReference type="Pfam" id="PF18962"/>
    </source>
</evidence>
<feature type="signal peptide" evidence="2">
    <location>
        <begin position="1"/>
        <end position="18"/>
    </location>
</feature>
<evidence type="ECO:0000313" key="5">
    <source>
        <dbReference type="Proteomes" id="UP000007463"/>
    </source>
</evidence>
<feature type="chain" id="PRO_5003283758" description="Secretion system C-terminal sorting domain-containing protein" evidence="2">
    <location>
        <begin position="19"/>
        <end position="312"/>
    </location>
</feature>
<dbReference type="STRING" id="755732.Fluta_0785"/>
<dbReference type="Pfam" id="PF18962">
    <property type="entry name" value="Por_Secre_tail"/>
    <property type="match status" value="1"/>
</dbReference>